<keyword evidence="3" id="KW-0614">Plasmid</keyword>
<dbReference type="HOGENOM" id="CLU_111029_0_0_12"/>
<dbReference type="EMBL" id="CP005780">
    <property type="protein sequence ID" value="AHH11844.1"/>
    <property type="molecule type" value="Genomic_DNA"/>
</dbReference>
<feature type="domain" description="Plasmid partition protein putative N-terminal" evidence="1">
    <location>
        <begin position="30"/>
        <end position="136"/>
    </location>
</feature>
<name>W5SXE1_9SPIR</name>
<dbReference type="AlphaFoldDB" id="W5SXE1"/>
<accession>W5SXE1</accession>
<gene>
    <name evidence="3" type="ORF">BCO_0006703</name>
</gene>
<dbReference type="InterPro" id="IPR002596">
    <property type="entry name" value="Plasmid_parti"/>
</dbReference>
<feature type="domain" description="Plasmid partition protein putative C-terminal" evidence="2">
    <location>
        <begin position="142"/>
        <end position="193"/>
    </location>
</feature>
<dbReference type="InterPro" id="IPR058551">
    <property type="entry name" value="Plasmid_parti_C"/>
</dbReference>
<dbReference type="Pfam" id="PF25882">
    <property type="entry name" value="Plasmid_parti_C"/>
    <property type="match status" value="1"/>
</dbReference>
<organism evidence="3">
    <name type="scientific">Borrelia coriaceae ATCC 43381</name>
    <dbReference type="NCBI Taxonomy" id="1408429"/>
    <lineage>
        <taxon>Bacteria</taxon>
        <taxon>Pseudomonadati</taxon>
        <taxon>Spirochaetota</taxon>
        <taxon>Spirochaetia</taxon>
        <taxon>Spirochaetales</taxon>
        <taxon>Borreliaceae</taxon>
        <taxon>Borrelia</taxon>
    </lineage>
</organism>
<proteinExistence type="predicted"/>
<dbReference type="Pfam" id="PF01672">
    <property type="entry name" value="Plasmid_parti_N"/>
    <property type="match status" value="1"/>
</dbReference>
<sequence length="197" mass="23473">MFKGEKIMNRKNLDLRINKRISENNVNYILDKSNENQRKEEFDHLVKQLKNNIRSEIYNIIDTMKILKKINDNKLYVEGGFNSFKDFLSEFKLAKTQSYEYIKLATAVEMGLLEEDYITLNGIRASIRYIKSKTNGTIKQSKQNPIKPLRFQLKKQESYDFYKSHAKFTSFLMDELFENQKDLLDKLLKKYKELKGE</sequence>
<dbReference type="NCBIfam" id="NF033725">
    <property type="entry name" value="borfam_49"/>
    <property type="match status" value="1"/>
</dbReference>
<dbReference type="InterPro" id="IPR058550">
    <property type="entry name" value="Plasmid_parti_N"/>
</dbReference>
<evidence type="ECO:0000259" key="1">
    <source>
        <dbReference type="Pfam" id="PF01672"/>
    </source>
</evidence>
<evidence type="ECO:0000313" key="3">
    <source>
        <dbReference type="EMBL" id="AHH11844.1"/>
    </source>
</evidence>
<reference evidence="3" key="1">
    <citation type="submission" date="2013-04" db="EMBL/GenBank/DDBJ databases">
        <title>Comparative Genomics of Relapsing Fever Spirochetes.</title>
        <authorList>
            <person name="Schwan T.G."/>
            <person name="Raffel S.J."/>
            <person name="Porcella S.F."/>
            <person name="Martens C.A."/>
            <person name="Bruno D.P."/>
            <person name="Ricklefs S.M."/>
            <person name="Barbian K.B."/>
        </authorList>
    </citation>
    <scope>NUCLEOTIDE SEQUENCE</scope>
    <source>
        <strain evidence="3">Co53</strain>
        <plasmid evidence="3">unnamed</plasmid>
    </source>
</reference>
<geneLocation type="plasmid" evidence="3">
    <name>unnamed</name>
</geneLocation>
<protein>
    <submittedName>
        <fullName evidence="3">Putative plasmid partition protein</fullName>
    </submittedName>
</protein>
<evidence type="ECO:0000259" key="2">
    <source>
        <dbReference type="Pfam" id="PF25882"/>
    </source>
</evidence>